<name>A0A941EZR4_9ACTN</name>
<dbReference type="CDD" id="cd04301">
    <property type="entry name" value="NAT_SF"/>
    <property type="match status" value="1"/>
</dbReference>
<organism evidence="4 5">
    <name type="scientific">Actinospica durhamensis</name>
    <dbReference type="NCBI Taxonomy" id="1508375"/>
    <lineage>
        <taxon>Bacteria</taxon>
        <taxon>Bacillati</taxon>
        <taxon>Actinomycetota</taxon>
        <taxon>Actinomycetes</taxon>
        <taxon>Catenulisporales</taxon>
        <taxon>Actinospicaceae</taxon>
        <taxon>Actinospica</taxon>
    </lineage>
</organism>
<dbReference type="RefSeq" id="WP_212534140.1">
    <property type="nucleotide sequence ID" value="NZ_JAGSOG010000572.1"/>
</dbReference>
<sequence length="171" mass="19505">MSDLDISIVELPESDWEVWRDLRLEALRDAPNAFGETLAHAQERTEDNWRAWWRDESRLPRFVADLNGVPLGMCSIVLPEDHDFQPLVIAMWTSPRARGRGLGRALLDACVRWCTTNGHTRLRLGVVEDNLGASRLYAGYGFQYTGDDEPLLSDPSKLIKWMELPIQALSR</sequence>
<feature type="domain" description="N-acetyltransferase" evidence="3">
    <location>
        <begin position="6"/>
        <end position="167"/>
    </location>
</feature>
<evidence type="ECO:0000313" key="4">
    <source>
        <dbReference type="EMBL" id="MBR7839722.1"/>
    </source>
</evidence>
<dbReference type="InterPro" id="IPR050832">
    <property type="entry name" value="Bact_Acetyltransf"/>
</dbReference>
<dbReference type="PROSITE" id="PS51186">
    <property type="entry name" value="GNAT"/>
    <property type="match status" value="1"/>
</dbReference>
<keyword evidence="5" id="KW-1185">Reference proteome</keyword>
<dbReference type="Proteomes" id="UP000675781">
    <property type="component" value="Unassembled WGS sequence"/>
</dbReference>
<keyword evidence="2" id="KW-0012">Acyltransferase</keyword>
<evidence type="ECO:0000256" key="1">
    <source>
        <dbReference type="ARBA" id="ARBA00022679"/>
    </source>
</evidence>
<keyword evidence="1" id="KW-0808">Transferase</keyword>
<dbReference type="PANTHER" id="PTHR43877">
    <property type="entry name" value="AMINOALKYLPHOSPHONATE N-ACETYLTRANSFERASE-RELATED-RELATED"/>
    <property type="match status" value="1"/>
</dbReference>
<dbReference type="InterPro" id="IPR016181">
    <property type="entry name" value="Acyl_CoA_acyltransferase"/>
</dbReference>
<gene>
    <name evidence="4" type="ORF">KDL01_41115</name>
</gene>
<dbReference type="Pfam" id="PF00583">
    <property type="entry name" value="Acetyltransf_1"/>
    <property type="match status" value="1"/>
</dbReference>
<protein>
    <submittedName>
        <fullName evidence="4">GNAT family N-acetyltransferase</fullName>
    </submittedName>
</protein>
<dbReference type="Gene3D" id="3.40.630.30">
    <property type="match status" value="1"/>
</dbReference>
<dbReference type="SUPFAM" id="SSF55729">
    <property type="entry name" value="Acyl-CoA N-acyltransferases (Nat)"/>
    <property type="match status" value="1"/>
</dbReference>
<evidence type="ECO:0000313" key="5">
    <source>
        <dbReference type="Proteomes" id="UP000675781"/>
    </source>
</evidence>
<evidence type="ECO:0000256" key="2">
    <source>
        <dbReference type="ARBA" id="ARBA00023315"/>
    </source>
</evidence>
<accession>A0A941EZR4</accession>
<reference evidence="4" key="1">
    <citation type="submission" date="2021-04" db="EMBL/GenBank/DDBJ databases">
        <title>Genome based classification of Actinospica acidithermotolerans sp. nov., an actinobacterium isolated from an Indonesian hot spring.</title>
        <authorList>
            <person name="Kusuma A.B."/>
            <person name="Putra K.E."/>
            <person name="Nafisah S."/>
            <person name="Loh J."/>
            <person name="Nouioui I."/>
            <person name="Goodfellow M."/>
        </authorList>
    </citation>
    <scope>NUCLEOTIDE SEQUENCE</scope>
    <source>
        <strain evidence="4">CSCA 57</strain>
    </source>
</reference>
<dbReference type="AlphaFoldDB" id="A0A941EZR4"/>
<proteinExistence type="predicted"/>
<evidence type="ECO:0000259" key="3">
    <source>
        <dbReference type="PROSITE" id="PS51186"/>
    </source>
</evidence>
<dbReference type="EMBL" id="JAGSOG010000572">
    <property type="protein sequence ID" value="MBR7839722.1"/>
    <property type="molecule type" value="Genomic_DNA"/>
</dbReference>
<comment type="caution">
    <text evidence="4">The sequence shown here is derived from an EMBL/GenBank/DDBJ whole genome shotgun (WGS) entry which is preliminary data.</text>
</comment>
<dbReference type="GO" id="GO:0016747">
    <property type="term" value="F:acyltransferase activity, transferring groups other than amino-acyl groups"/>
    <property type="evidence" value="ECO:0007669"/>
    <property type="project" value="InterPro"/>
</dbReference>
<dbReference type="InterPro" id="IPR000182">
    <property type="entry name" value="GNAT_dom"/>
</dbReference>